<dbReference type="PROSITE" id="PS50005">
    <property type="entry name" value="TPR"/>
    <property type="match status" value="5"/>
</dbReference>
<name>A0A401NXQ7_SCYTO</name>
<dbReference type="Gene3D" id="1.25.40.10">
    <property type="entry name" value="Tetratricopeptide repeat domain"/>
    <property type="match status" value="7"/>
</dbReference>
<dbReference type="Pfam" id="PF13181">
    <property type="entry name" value="TPR_8"/>
    <property type="match status" value="1"/>
</dbReference>
<feature type="repeat" description="TPR" evidence="3">
    <location>
        <begin position="862"/>
        <end position="895"/>
    </location>
</feature>
<evidence type="ECO:0000313" key="4">
    <source>
        <dbReference type="EMBL" id="GCB65644.1"/>
    </source>
</evidence>
<dbReference type="GO" id="GO:0055087">
    <property type="term" value="C:Ski complex"/>
    <property type="evidence" value="ECO:0007669"/>
    <property type="project" value="InterPro"/>
</dbReference>
<keyword evidence="2 3" id="KW-0802">TPR repeat</keyword>
<dbReference type="OMA" id="THRTHAG"/>
<evidence type="ECO:0000313" key="5">
    <source>
        <dbReference type="Proteomes" id="UP000288216"/>
    </source>
</evidence>
<dbReference type="Pfam" id="PF13432">
    <property type="entry name" value="TPR_16"/>
    <property type="match status" value="1"/>
</dbReference>
<dbReference type="GO" id="GO:0006401">
    <property type="term" value="P:RNA catabolic process"/>
    <property type="evidence" value="ECO:0007669"/>
    <property type="project" value="InterPro"/>
</dbReference>
<evidence type="ECO:0000256" key="3">
    <source>
        <dbReference type="PROSITE-ProRule" id="PRU00339"/>
    </source>
</evidence>
<dbReference type="EMBL" id="BFAA01002865">
    <property type="protein sequence ID" value="GCB65644.1"/>
    <property type="molecule type" value="Genomic_DNA"/>
</dbReference>
<dbReference type="Pfam" id="PF14559">
    <property type="entry name" value="TPR_19"/>
    <property type="match status" value="1"/>
</dbReference>
<sequence>MSNKEVKAILKNAREAIRNKEFKEALKHCKAVLKQDKNNYNAWVFIGVAAAELEQPDQAKTAYKKAAELDPDQLLAWQGLLNLCEKNDTSDNKHELLEIYQKLMKLYESSDKQKWHEVCLKLVDLYHQENKYLEVAKTWSRLIQLKQQDGADKQELHQLWRKMIQLLAAKVESQDNETQQLLKTAFENVLSSMDKIPSDSHQKLSTDYIKFLSKLSHEEDKLKLACEALLSQYPNSTSTLEVLSMHFIQTECFSEEALQCYSRLNKMEPTNGLGLIGVGIKAMQEKKYDEATKNLTEGLKQARSAITAWFYLAKIQLLMHKYEETISSCKQGLELLESSVRDGNTQQKHKLLHLQAEAMVRSGDPNNAQKVFGILEQLPDSNEPTLLALKGQAYLSKGLMKPASKIATDLMAAYPNLAETWKLQGLINYTQKNYVQAEQSFHKAVKIKADCGEYYYYLGLTYWFMGEAMRKDKTKTATHLLKAARLDTYNGRIFCYLGHYYQDIVQDKSRARGCYKKAFELNNSDEEAGAAAVDLSVELGDMETALGILRTVTDQSSAGTAKWAWLRRGLYYLRTNQHSQAVADLQAALRADLNDSNCWECLGEAYLSRGGYNAALKAFTKASELNPKSVYNIYKIAAIKQILGKYAEANTEYKQIIQNTKNYVPALKGLGECYLMMTRNALNDCLDGRALDSAEEALQYLARAVLCRPDVSCLWKLIGDTCTTLYALSPTKVNIKVSAVLIGQNEKSNVQSLNKNELLHLGGRCYGRALTLMSTSANLWCDLGMNYYRQAQQHLVTAGEVNIVPELLEKALQCLKKSVMLDSKNHLYWNALGVIASYKGIENYALAQHAFIKSVQVEQNNVVAWTNLGATYLKNKSIELAHEAFKVAQSLEPSYVICWIGQALIAESVGSYETMDLFRHTTELGVNTEGAKGYAHWVCTTLQDKSNRNSELYKYNIVQMNAIAAAQVAMSKYTERIQTDATAFTMLGYLNEYLNLKKQAAEAYHRVVVLLQNTEDEEKLKYAQRNWIRALCTAGQYQDAIQAHMLNPLVEFDDIVSLALAYWKDGPLQESAKAYEKALTIARTEKEKAHIMIALAMIAFKEGRMDNAKTLLFKCSMLKEPSIESLQALCALGLSKKDTTLATAALNELFKHVDKINSTYETCLLSSGMFYLQANSVAVQRQAAKAIHCNPADPALWTLLSRLVPQHTPQMAEAGAVAGNIAQILSSHQTKNALLCSAVNQLAAGKHAADNKKDNALKTIQKAVHLYPDDPAVWAVLMAACHTEKTLSHLKDTKPKKIALEEMFVLTITAKVETEKNIIPALYLRSLENWSLQQAATGLKEMGRHSEAETFCTKVLKRHPDHTAVFLLLRQVQCEQRLLSHQQLPDTVLEELKKAVMSNFSSVTAWHWLAEVYKSQGLMVAAEMCYRQGLQLSSQKSDMNGKLSSLLRLALLALSLSKIKLQNNRWISLVKEATSEAQKISFCPLAGLLQALLQFIVKMGARETRRLLERVVYQPGYTESIASVARWYLLRHLWAKNDDELITVLLQNAKQEEDFRMEELHKKLLASSE</sequence>
<dbReference type="PANTHER" id="PTHR15704">
    <property type="entry name" value="SUPERKILLER 3 PROTEIN-RELATED"/>
    <property type="match status" value="1"/>
</dbReference>
<protein>
    <recommendedName>
        <fullName evidence="6">Tetratricopeptide repeat protein 37</fullName>
    </recommendedName>
</protein>
<comment type="caution">
    <text evidence="4">The sequence shown here is derived from an EMBL/GenBank/DDBJ whole genome shotgun (WGS) entry which is preliminary data.</text>
</comment>
<feature type="repeat" description="TPR" evidence="3">
    <location>
        <begin position="40"/>
        <end position="73"/>
    </location>
</feature>
<evidence type="ECO:0000256" key="2">
    <source>
        <dbReference type="ARBA" id="ARBA00022803"/>
    </source>
</evidence>
<dbReference type="FunFam" id="1.25.40.10:FF:000546">
    <property type="entry name" value="Tetratricopeptide repeat domain 37"/>
    <property type="match status" value="1"/>
</dbReference>
<evidence type="ECO:0008006" key="6">
    <source>
        <dbReference type="Google" id="ProtNLM"/>
    </source>
</evidence>
<keyword evidence="1" id="KW-0677">Repeat</keyword>
<dbReference type="PANTHER" id="PTHR15704:SF7">
    <property type="entry name" value="SUPERKILLER COMPLEX PROTEIN 3"/>
    <property type="match status" value="1"/>
</dbReference>
<dbReference type="InterPro" id="IPR019734">
    <property type="entry name" value="TPR_rpt"/>
</dbReference>
<feature type="repeat" description="TPR" evidence="3">
    <location>
        <begin position="418"/>
        <end position="451"/>
    </location>
</feature>
<dbReference type="SUPFAM" id="SSF48452">
    <property type="entry name" value="TPR-like"/>
    <property type="match status" value="5"/>
</dbReference>
<organism evidence="4 5">
    <name type="scientific">Scyliorhinus torazame</name>
    <name type="common">Cloudy catshark</name>
    <name type="synonym">Catulus torazame</name>
    <dbReference type="NCBI Taxonomy" id="75743"/>
    <lineage>
        <taxon>Eukaryota</taxon>
        <taxon>Metazoa</taxon>
        <taxon>Chordata</taxon>
        <taxon>Craniata</taxon>
        <taxon>Vertebrata</taxon>
        <taxon>Chondrichthyes</taxon>
        <taxon>Elasmobranchii</taxon>
        <taxon>Galeomorphii</taxon>
        <taxon>Galeoidea</taxon>
        <taxon>Carcharhiniformes</taxon>
        <taxon>Scyliorhinidae</taxon>
        <taxon>Scyliorhinus</taxon>
    </lineage>
</organism>
<dbReference type="FunFam" id="1.25.40.10:FF:000585">
    <property type="entry name" value="Tetratricopeptide repeat domain 37"/>
    <property type="match status" value="1"/>
</dbReference>
<dbReference type="SMART" id="SM00028">
    <property type="entry name" value="TPR"/>
    <property type="match status" value="16"/>
</dbReference>
<dbReference type="STRING" id="75743.A0A401NXQ7"/>
<dbReference type="InterPro" id="IPR011990">
    <property type="entry name" value="TPR-like_helical_dom_sf"/>
</dbReference>
<evidence type="ECO:0000256" key="1">
    <source>
        <dbReference type="ARBA" id="ARBA00022737"/>
    </source>
</evidence>
<dbReference type="Proteomes" id="UP000288216">
    <property type="component" value="Unassembled WGS sequence"/>
</dbReference>
<keyword evidence="5" id="KW-1185">Reference proteome</keyword>
<accession>A0A401NXQ7</accession>
<gene>
    <name evidence="4" type="ORF">scyTo_0007761</name>
</gene>
<reference evidence="4 5" key="1">
    <citation type="journal article" date="2018" name="Nat. Ecol. Evol.">
        <title>Shark genomes provide insights into elasmobranch evolution and the origin of vertebrates.</title>
        <authorList>
            <person name="Hara Y"/>
            <person name="Yamaguchi K"/>
            <person name="Onimaru K"/>
            <person name="Kadota M"/>
            <person name="Koyanagi M"/>
            <person name="Keeley SD"/>
            <person name="Tatsumi K"/>
            <person name="Tanaka K"/>
            <person name="Motone F"/>
            <person name="Kageyama Y"/>
            <person name="Nozu R"/>
            <person name="Adachi N"/>
            <person name="Nishimura O"/>
            <person name="Nakagawa R"/>
            <person name="Tanegashima C"/>
            <person name="Kiyatake I"/>
            <person name="Matsumoto R"/>
            <person name="Murakumo K"/>
            <person name="Nishida K"/>
            <person name="Terakita A"/>
            <person name="Kuratani S"/>
            <person name="Sato K"/>
            <person name="Hyodo S Kuraku.S."/>
        </authorList>
    </citation>
    <scope>NUCLEOTIDE SEQUENCE [LARGE SCALE GENOMIC DNA]</scope>
</reference>
<feature type="repeat" description="TPR" evidence="3">
    <location>
        <begin position="596"/>
        <end position="629"/>
    </location>
</feature>
<feature type="repeat" description="TPR" evidence="3">
    <location>
        <begin position="562"/>
        <end position="595"/>
    </location>
</feature>
<dbReference type="OrthoDB" id="421075at2759"/>
<proteinExistence type="predicted"/>
<dbReference type="InterPro" id="IPR039226">
    <property type="entry name" value="Ski3/TTC37"/>
</dbReference>